<dbReference type="Proteomes" id="UP000631300">
    <property type="component" value="Unassembled WGS sequence"/>
</dbReference>
<dbReference type="PANTHER" id="PTHR30441:SF4">
    <property type="entry name" value="PROTEIN ASMA"/>
    <property type="match status" value="1"/>
</dbReference>
<comment type="caution">
    <text evidence="3">The sequence shown here is derived from an EMBL/GenBank/DDBJ whole genome shotgun (WGS) entry which is preliminary data.</text>
</comment>
<feature type="transmembrane region" description="Helical" evidence="2">
    <location>
        <begin position="12"/>
        <end position="31"/>
    </location>
</feature>
<reference evidence="3" key="2">
    <citation type="submission" date="2020-09" db="EMBL/GenBank/DDBJ databases">
        <authorList>
            <person name="Sun Q."/>
            <person name="Kim S."/>
        </authorList>
    </citation>
    <scope>NUCLEOTIDE SEQUENCE</scope>
    <source>
        <strain evidence="3">KCTC 22164</strain>
    </source>
</reference>
<keyword evidence="2" id="KW-0812">Transmembrane</keyword>
<sequence>MSRSGIRRRYYVLGILALLIIGYFLFANMIIKQIAEAKLGEAYGAEVSIDSLDHSLYPTSVTMQGIGLTNPTRPTHNQVFVGRASADVALMPLLSDRVVVDQLSLLDVQFDTQRASPGEVYRTPTKSLTFDELKQKAKDDIPSVDELLERNPLKTTAAVENARQTYDNYAGALKEDYQQLPDEERLDYYKAEIEQLKATDYKNPQALLKAKESLSALKQEISRDREKISQFTEKATSAKKALADSVDALKKAPQEDYALFKGIIAGDEAAMAQVTQFVFGDKAAEYTQYLTSALQVVLPLVQGEEKPQEPATELPSILVKKADISVRWQQETITSAFENITNTHPLIGKPTTFSISAAGNVLKDFTSSGQFFIGEQGVDASQTWQLAGVNLANIALSNSDKLNAMLEQALMNTTGELAVDKNKLSGTGNIDLRSLVMQASGDGGVAASIAQALKSLDSLSMSMLFDGTLDDPDFSVKSDLDNQLARAAVSQLTASQQDKLDAINQRLNAMVDEQQSASQEQLVSVNTMLSAAQGDSDTLSSLLETKLSSLVDDKKEELLDKLKGKFGQEE</sequence>
<dbReference type="EMBL" id="BMXP01000002">
    <property type="protein sequence ID" value="GGW79944.1"/>
    <property type="molecule type" value="Genomic_DNA"/>
</dbReference>
<evidence type="ECO:0000313" key="3">
    <source>
        <dbReference type="EMBL" id="GGW79944.1"/>
    </source>
</evidence>
<protein>
    <recommendedName>
        <fullName evidence="5">TIGR03545 family protein</fullName>
    </recommendedName>
</protein>
<keyword evidence="2" id="KW-0472">Membrane</keyword>
<reference evidence="3" key="1">
    <citation type="journal article" date="2014" name="Int. J. Syst. Evol. Microbiol.">
        <title>Complete genome sequence of Corynebacterium casei LMG S-19264T (=DSM 44701T), isolated from a smear-ripened cheese.</title>
        <authorList>
            <consortium name="US DOE Joint Genome Institute (JGI-PGF)"/>
            <person name="Walter F."/>
            <person name="Albersmeier A."/>
            <person name="Kalinowski J."/>
            <person name="Ruckert C."/>
        </authorList>
    </citation>
    <scope>NUCLEOTIDE SEQUENCE</scope>
    <source>
        <strain evidence="3">KCTC 22164</strain>
    </source>
</reference>
<dbReference type="GO" id="GO:0090313">
    <property type="term" value="P:regulation of protein targeting to membrane"/>
    <property type="evidence" value="ECO:0007669"/>
    <property type="project" value="TreeGrafter"/>
</dbReference>
<gene>
    <name evidence="3" type="ORF">GCM10007391_10960</name>
</gene>
<accession>A0A918JHJ3</accession>
<evidence type="ECO:0008006" key="5">
    <source>
        <dbReference type="Google" id="ProtNLM"/>
    </source>
</evidence>
<evidence type="ECO:0000256" key="2">
    <source>
        <dbReference type="SAM" id="Phobius"/>
    </source>
</evidence>
<keyword evidence="4" id="KW-1185">Reference proteome</keyword>
<evidence type="ECO:0000256" key="1">
    <source>
        <dbReference type="SAM" id="Coils"/>
    </source>
</evidence>
<dbReference type="InterPro" id="IPR052894">
    <property type="entry name" value="AsmA-related"/>
</dbReference>
<dbReference type="GO" id="GO:0005886">
    <property type="term" value="C:plasma membrane"/>
    <property type="evidence" value="ECO:0007669"/>
    <property type="project" value="TreeGrafter"/>
</dbReference>
<dbReference type="AlphaFoldDB" id="A0A918JHJ3"/>
<organism evidence="3 4">
    <name type="scientific">Alteromonas halophila</name>
    <dbReference type="NCBI Taxonomy" id="516698"/>
    <lineage>
        <taxon>Bacteria</taxon>
        <taxon>Pseudomonadati</taxon>
        <taxon>Pseudomonadota</taxon>
        <taxon>Gammaproteobacteria</taxon>
        <taxon>Alteromonadales</taxon>
        <taxon>Alteromonadaceae</taxon>
        <taxon>Alteromonas/Salinimonas group</taxon>
        <taxon>Alteromonas</taxon>
    </lineage>
</organism>
<dbReference type="InterPro" id="IPR019934">
    <property type="entry name" value="CHP03545"/>
</dbReference>
<keyword evidence="1" id="KW-0175">Coiled coil</keyword>
<feature type="coiled-coil region" evidence="1">
    <location>
        <begin position="207"/>
        <end position="234"/>
    </location>
</feature>
<keyword evidence="2" id="KW-1133">Transmembrane helix</keyword>
<evidence type="ECO:0000313" key="4">
    <source>
        <dbReference type="Proteomes" id="UP000631300"/>
    </source>
</evidence>
<proteinExistence type="predicted"/>
<dbReference type="RefSeq" id="WP_189404178.1">
    <property type="nucleotide sequence ID" value="NZ_BMXP01000002.1"/>
</dbReference>
<dbReference type="PANTHER" id="PTHR30441">
    <property type="entry name" value="DUF748 DOMAIN-CONTAINING PROTEIN"/>
    <property type="match status" value="1"/>
</dbReference>
<dbReference type="NCBIfam" id="TIGR03545">
    <property type="entry name" value="TIGR03545 family protein"/>
    <property type="match status" value="1"/>
</dbReference>
<name>A0A918JHJ3_9ALTE</name>